<dbReference type="InterPro" id="IPR007572">
    <property type="entry name" value="Uncharacterised_Ycf20"/>
</dbReference>
<gene>
    <name evidence="3" type="primary">ycf20</name>
</gene>
<evidence type="ECO:0000256" key="1">
    <source>
        <dbReference type="ARBA" id="ARBA00009846"/>
    </source>
</evidence>
<proteinExistence type="inferred from homology"/>
<sequence length="128" mass="14705">MKPFAGAYSMKLNRRLFGLLASGRFEFERKVNGLNKFLSITLFCFFLGFIVGNVFGTFLSGLRQVFHWDGFIILSLLGFIEITNYASYDPKGKRAFFISRNEFAWKMCNFLKIGLLFGFFIDAFKVGS</sequence>
<reference evidence="3" key="1">
    <citation type="journal article" date="2014" name="BMC Evol. Biol.">
        <title>Chloroplast phylogenomic analysis resolves deep-level relationships within the green algal class Trebouxiophyceae.</title>
        <authorList>
            <person name="Lemieux C."/>
            <person name="Otis C."/>
            <person name="Turmel M."/>
        </authorList>
    </citation>
    <scope>NUCLEOTIDE SEQUENCE</scope>
</reference>
<feature type="transmembrane region" description="Helical" evidence="2">
    <location>
        <begin position="65"/>
        <end position="82"/>
    </location>
</feature>
<feature type="transmembrane region" description="Helical" evidence="2">
    <location>
        <begin position="37"/>
        <end position="59"/>
    </location>
</feature>
<dbReference type="GeneID" id="22161225"/>
<keyword evidence="2" id="KW-0472">Membrane</keyword>
<dbReference type="AlphaFoldDB" id="A0A097KR15"/>
<comment type="similarity">
    <text evidence="1">Belongs to the ycf20 family.</text>
</comment>
<dbReference type="RefSeq" id="YP_009106818.1">
    <property type="nucleotide sequence ID" value="NC_025548.1"/>
</dbReference>
<keyword evidence="2" id="KW-1133">Transmembrane helix</keyword>
<accession>A0A097KR15</accession>
<dbReference type="EMBL" id="KM462887">
    <property type="protein sequence ID" value="AIT95630.1"/>
    <property type="molecule type" value="Genomic_DNA"/>
</dbReference>
<dbReference type="Pfam" id="PF04483">
    <property type="entry name" value="DUF565"/>
    <property type="match status" value="1"/>
</dbReference>
<keyword evidence="3" id="KW-0934">Plastid</keyword>
<feature type="transmembrane region" description="Helical" evidence="2">
    <location>
        <begin position="103"/>
        <end position="121"/>
    </location>
</feature>
<protein>
    <submittedName>
        <fullName evidence="3">Hypothetical chloroplast RF20</fullName>
    </submittedName>
</protein>
<evidence type="ECO:0000313" key="3">
    <source>
        <dbReference type="EMBL" id="AIT95630.1"/>
    </source>
</evidence>
<name>A0A097KR15_9CHLO</name>
<keyword evidence="2" id="KW-0812">Transmembrane</keyword>
<geneLocation type="chloroplast" evidence="3"/>
<evidence type="ECO:0000256" key="2">
    <source>
        <dbReference type="SAM" id="Phobius"/>
    </source>
</evidence>
<keyword evidence="3" id="KW-0150">Chloroplast</keyword>
<organism evidence="3">
    <name type="scientific">Elliptochloris bilobata</name>
    <dbReference type="NCBI Taxonomy" id="381761"/>
    <lineage>
        <taxon>Eukaryota</taxon>
        <taxon>Viridiplantae</taxon>
        <taxon>Chlorophyta</taxon>
        <taxon>core chlorophytes</taxon>
        <taxon>Trebouxiophyceae</taxon>
        <taxon>Trebouxiophyceae incertae sedis</taxon>
        <taxon>Elliptochloris clade</taxon>
        <taxon>Elliptochloris</taxon>
    </lineage>
</organism>